<feature type="region of interest" description="Disordered" evidence="1">
    <location>
        <begin position="72"/>
        <end position="91"/>
    </location>
</feature>
<reference evidence="3" key="1">
    <citation type="submission" date="2020-05" db="EMBL/GenBank/DDBJ databases">
        <title>Frigoriglobus tundricola gen. nov., sp. nov., a psychrotolerant cellulolytic planctomycete of the family Gemmataceae with two divergent copies of 16S rRNA gene.</title>
        <authorList>
            <person name="Kulichevskaya I.S."/>
            <person name="Ivanova A.A."/>
            <person name="Naumoff D.G."/>
            <person name="Beletsky A.V."/>
            <person name="Rijpstra W.I.C."/>
            <person name="Sinninghe Damste J.S."/>
            <person name="Mardanov A.V."/>
            <person name="Ravin N.V."/>
            <person name="Dedysh S.N."/>
        </authorList>
    </citation>
    <scope>NUCLEOTIDE SEQUENCE [LARGE SCALE GENOMIC DNA]</scope>
    <source>
        <strain evidence="3">PL17</strain>
    </source>
</reference>
<evidence type="ECO:0000256" key="1">
    <source>
        <dbReference type="SAM" id="MobiDB-lite"/>
    </source>
</evidence>
<protein>
    <submittedName>
        <fullName evidence="2">Uncharacterized protein</fullName>
    </submittedName>
</protein>
<proteinExistence type="predicted"/>
<gene>
    <name evidence="2" type="ORF">FTUN_4813</name>
</gene>
<dbReference type="EMBL" id="CP053452">
    <property type="protein sequence ID" value="QJW97243.1"/>
    <property type="molecule type" value="Genomic_DNA"/>
</dbReference>
<evidence type="ECO:0000313" key="3">
    <source>
        <dbReference type="Proteomes" id="UP000503447"/>
    </source>
</evidence>
<dbReference type="KEGG" id="ftj:FTUN_4813"/>
<organism evidence="2 3">
    <name type="scientific">Frigoriglobus tundricola</name>
    <dbReference type="NCBI Taxonomy" id="2774151"/>
    <lineage>
        <taxon>Bacteria</taxon>
        <taxon>Pseudomonadati</taxon>
        <taxon>Planctomycetota</taxon>
        <taxon>Planctomycetia</taxon>
        <taxon>Gemmatales</taxon>
        <taxon>Gemmataceae</taxon>
        <taxon>Frigoriglobus</taxon>
    </lineage>
</organism>
<dbReference type="Proteomes" id="UP000503447">
    <property type="component" value="Chromosome"/>
</dbReference>
<dbReference type="Pfam" id="PF12843">
    <property type="entry name" value="QSregVF_b"/>
    <property type="match status" value="1"/>
</dbReference>
<accession>A0A6M5YVH4</accession>
<dbReference type="InterPro" id="IPR024530">
    <property type="entry name" value="QSregVF_b"/>
</dbReference>
<name>A0A6M5YVH4_9BACT</name>
<dbReference type="AlphaFoldDB" id="A0A6M5YVH4"/>
<evidence type="ECO:0000313" key="2">
    <source>
        <dbReference type="EMBL" id="QJW97243.1"/>
    </source>
</evidence>
<sequence length="91" mass="9929">MSQSLALEIFRSFEAREGRQGPSTPSRAMRMTFGKYLGRPLDQIPRGYLRWVAANVAGLDPALADAIGKAISGQPIPEEPPAQDLYPEDAD</sequence>
<keyword evidence="3" id="KW-1185">Reference proteome</keyword>